<accession>A0A0F9ZNN6</accession>
<dbReference type="EMBL" id="JOKZ01000175">
    <property type="protein sequence ID" value="KKP01862.1"/>
    <property type="molecule type" value="Genomic_DNA"/>
</dbReference>
<name>A0A0F9ZNN6_TRIHA</name>
<evidence type="ECO:0000313" key="2">
    <source>
        <dbReference type="Proteomes" id="UP000034112"/>
    </source>
</evidence>
<proteinExistence type="predicted"/>
<organism evidence="1 2">
    <name type="scientific">Trichoderma harzianum</name>
    <name type="common">Hypocrea lixii</name>
    <dbReference type="NCBI Taxonomy" id="5544"/>
    <lineage>
        <taxon>Eukaryota</taxon>
        <taxon>Fungi</taxon>
        <taxon>Dikarya</taxon>
        <taxon>Ascomycota</taxon>
        <taxon>Pezizomycotina</taxon>
        <taxon>Sordariomycetes</taxon>
        <taxon>Hypocreomycetidae</taxon>
        <taxon>Hypocreales</taxon>
        <taxon>Hypocreaceae</taxon>
        <taxon>Trichoderma</taxon>
    </lineage>
</organism>
<reference evidence="2" key="1">
    <citation type="journal article" date="2015" name="Genome Announc.">
        <title>Draft whole-genome sequence of the biocontrol agent Trichoderma harzianum T6776.</title>
        <authorList>
            <person name="Baroncelli R."/>
            <person name="Piaggeschi G."/>
            <person name="Fiorini L."/>
            <person name="Bertolini E."/>
            <person name="Zapparata A."/>
            <person name="Pe M.E."/>
            <person name="Sarrocco S."/>
            <person name="Vannacci G."/>
        </authorList>
    </citation>
    <scope>NUCLEOTIDE SEQUENCE [LARGE SCALE GENOMIC DNA]</scope>
    <source>
        <strain evidence="2">T6776</strain>
    </source>
</reference>
<dbReference type="AlphaFoldDB" id="A0A0F9ZNN6"/>
<evidence type="ECO:0000313" key="1">
    <source>
        <dbReference type="EMBL" id="KKP01862.1"/>
    </source>
</evidence>
<comment type="caution">
    <text evidence="1">The sequence shown here is derived from an EMBL/GenBank/DDBJ whole genome shotgun (WGS) entry which is preliminary data.</text>
</comment>
<dbReference type="Proteomes" id="UP000034112">
    <property type="component" value="Unassembled WGS sequence"/>
</dbReference>
<gene>
    <name evidence="1" type="ORF">THAR02_06027</name>
</gene>
<sequence>MLQGAEPPGSRVWEIQRDEGGYTQVIRANNEHFVVEAADGTTAQRARDATDQRSPAAVALALADSSEILKLPSGCRPSTYIIGSTEIWKFSELLLWGETVHQWIRLAERRVSFTQPMGEPLSAAFSARSRKDTVAGPAERECQTPGDLFCPVLSCPVQSRPAESE</sequence>
<protein>
    <submittedName>
        <fullName evidence="1">Uncharacterized protein</fullName>
    </submittedName>
</protein>